<reference evidence="1 2" key="1">
    <citation type="submission" date="2018-08" db="EMBL/GenBank/DDBJ databases">
        <title>A genome reference for cultivated species of the human gut microbiota.</title>
        <authorList>
            <person name="Zou Y."/>
            <person name="Xue W."/>
            <person name="Luo G."/>
        </authorList>
    </citation>
    <scope>NUCLEOTIDE SEQUENCE [LARGE SCALE GENOMIC DNA]</scope>
    <source>
        <strain evidence="1 2">TF10-3AC</strain>
    </source>
</reference>
<dbReference type="AlphaFoldDB" id="A0A3E4MKP9"/>
<accession>A0A3E4MKP9</accession>
<gene>
    <name evidence="1" type="ORF">DXD04_16095</name>
</gene>
<dbReference type="InterPro" id="IPR018534">
    <property type="entry name" value="Tet_reg_excision_RteC"/>
</dbReference>
<name>A0A3E4MKP9_9BACT</name>
<evidence type="ECO:0000313" key="2">
    <source>
        <dbReference type="Proteomes" id="UP000260862"/>
    </source>
</evidence>
<dbReference type="RefSeq" id="WP_022021325.1">
    <property type="nucleotide sequence ID" value="NZ_CABOGR010000051.1"/>
</dbReference>
<dbReference type="EMBL" id="QSQT01000051">
    <property type="protein sequence ID" value="RGK50379.1"/>
    <property type="molecule type" value="Genomic_DNA"/>
</dbReference>
<protein>
    <submittedName>
        <fullName evidence="1">RteC protein</fullName>
    </submittedName>
</protein>
<organism evidence="1 2">
    <name type="scientific">Phocaeicola plebeius</name>
    <dbReference type="NCBI Taxonomy" id="310297"/>
    <lineage>
        <taxon>Bacteria</taxon>
        <taxon>Pseudomonadati</taxon>
        <taxon>Bacteroidota</taxon>
        <taxon>Bacteroidia</taxon>
        <taxon>Bacteroidales</taxon>
        <taxon>Bacteroidaceae</taxon>
        <taxon>Phocaeicola</taxon>
    </lineage>
</organism>
<sequence>MEHLILTETDFFRLIDNPGSTGLGTAYNEFTTTVVSLCKERESICRTVFALSYAETELQYHDAMQETDSSRSMYVRKALSFVRKILKYYQVGLHRGGAFDGGEKTNQRQDEAAAMQWTGSTAELVELIYGLDEMKLINGGETGIKELLARFCRMFGVEIKENQCYNTYADIKRRKNESRTYFFDRAAERLNRRMMRDEEAERKRR</sequence>
<proteinExistence type="predicted"/>
<dbReference type="Pfam" id="PF09357">
    <property type="entry name" value="RteC"/>
    <property type="match status" value="1"/>
</dbReference>
<keyword evidence="2" id="KW-1185">Reference proteome</keyword>
<evidence type="ECO:0000313" key="1">
    <source>
        <dbReference type="EMBL" id="RGK50379.1"/>
    </source>
</evidence>
<dbReference type="Proteomes" id="UP000260862">
    <property type="component" value="Unassembled WGS sequence"/>
</dbReference>
<comment type="caution">
    <text evidence="1">The sequence shown here is derived from an EMBL/GenBank/DDBJ whole genome shotgun (WGS) entry which is preliminary data.</text>
</comment>